<evidence type="ECO:0000313" key="3">
    <source>
        <dbReference type="Proteomes" id="UP001259492"/>
    </source>
</evidence>
<dbReference type="Proteomes" id="UP001259492">
    <property type="component" value="Unassembled WGS sequence"/>
</dbReference>
<reference evidence="2 3" key="1">
    <citation type="submission" date="2023-09" db="EMBL/GenBank/DDBJ databases">
        <authorList>
            <person name="Rey-Velasco X."/>
        </authorList>
    </citation>
    <scope>NUCLEOTIDE SEQUENCE [LARGE SCALE GENOMIC DNA]</scope>
    <source>
        <strain evidence="2 3">W332</strain>
    </source>
</reference>
<organism evidence="2 3">
    <name type="scientific">Microcosmobacter mediterraneus</name>
    <dbReference type="NCBI Taxonomy" id="3075607"/>
    <lineage>
        <taxon>Bacteria</taxon>
        <taxon>Pseudomonadati</taxon>
        <taxon>Bacteroidota</taxon>
        <taxon>Flavobacteriia</taxon>
        <taxon>Flavobacteriales</taxon>
        <taxon>Flavobacteriaceae</taxon>
        <taxon>Microcosmobacter</taxon>
    </lineage>
</organism>
<dbReference type="RefSeq" id="WP_311427808.1">
    <property type="nucleotide sequence ID" value="NZ_JAVRIA010000005.1"/>
</dbReference>
<accession>A0ABU2YLL7</accession>
<proteinExistence type="predicted"/>
<keyword evidence="1" id="KW-0812">Transmembrane</keyword>
<gene>
    <name evidence="2" type="ORF">RM697_10310</name>
</gene>
<name>A0ABU2YLL7_9FLAO</name>
<keyword evidence="1" id="KW-1133">Transmembrane helix</keyword>
<keyword evidence="3" id="KW-1185">Reference proteome</keyword>
<keyword evidence="1" id="KW-0472">Membrane</keyword>
<comment type="caution">
    <text evidence="2">The sequence shown here is derived from an EMBL/GenBank/DDBJ whole genome shotgun (WGS) entry which is preliminary data.</text>
</comment>
<evidence type="ECO:0000256" key="1">
    <source>
        <dbReference type="SAM" id="Phobius"/>
    </source>
</evidence>
<evidence type="ECO:0008006" key="4">
    <source>
        <dbReference type="Google" id="ProtNLM"/>
    </source>
</evidence>
<feature type="transmembrane region" description="Helical" evidence="1">
    <location>
        <begin position="45"/>
        <end position="65"/>
    </location>
</feature>
<sequence length="259" mass="29624">MAPIKFEDNMREKLERRTIQPSAEAWSTLSNRLDDNDKSNSKKGLWWLGIAASIALLIYSGIIFFEKENESISTEIVDKPLEEIQIIEQNPLSEASEEKMAVKETDYKEIKESKNVNSANEIKQIIDTKKQKPVINDLAYQPSENKVSSDLRKEELVTSLVQNKTTFEEQKFKEVMAEIKTLHNDGSAVTNREIDSLLTLAQKELFKDKLFKENSKTVDADALLEGVETELEQSFRTRVFKAIKSNYETVKTAVAERNN</sequence>
<dbReference type="EMBL" id="JAVRIA010000005">
    <property type="protein sequence ID" value="MDT0559043.1"/>
    <property type="molecule type" value="Genomic_DNA"/>
</dbReference>
<evidence type="ECO:0000313" key="2">
    <source>
        <dbReference type="EMBL" id="MDT0559043.1"/>
    </source>
</evidence>
<protein>
    <recommendedName>
        <fullName evidence="4">Anti-sigma factor</fullName>
    </recommendedName>
</protein>